<dbReference type="SMART" id="SM00895">
    <property type="entry name" value="FCD"/>
    <property type="match status" value="1"/>
</dbReference>
<dbReference type="PRINTS" id="PR00035">
    <property type="entry name" value="HTHGNTR"/>
</dbReference>
<accession>A0ABV7V0K9</accession>
<reference evidence="6" key="1">
    <citation type="journal article" date="2019" name="Int. J. Syst. Evol. Microbiol.">
        <title>The Global Catalogue of Microorganisms (GCM) 10K type strain sequencing project: providing services to taxonomists for standard genome sequencing and annotation.</title>
        <authorList>
            <consortium name="The Broad Institute Genomics Platform"/>
            <consortium name="The Broad Institute Genome Sequencing Center for Infectious Disease"/>
            <person name="Wu L."/>
            <person name="Ma J."/>
        </authorList>
    </citation>
    <scope>NUCLEOTIDE SEQUENCE [LARGE SCALE GENOMIC DNA]</scope>
    <source>
        <strain evidence="6">KCTC 42224</strain>
    </source>
</reference>
<dbReference type="Pfam" id="PF07729">
    <property type="entry name" value="FCD"/>
    <property type="match status" value="1"/>
</dbReference>
<dbReference type="SMART" id="SM00345">
    <property type="entry name" value="HTH_GNTR"/>
    <property type="match status" value="1"/>
</dbReference>
<dbReference type="CDD" id="cd07377">
    <property type="entry name" value="WHTH_GntR"/>
    <property type="match status" value="1"/>
</dbReference>
<dbReference type="InterPro" id="IPR036388">
    <property type="entry name" value="WH-like_DNA-bd_sf"/>
</dbReference>
<evidence type="ECO:0000313" key="5">
    <source>
        <dbReference type="EMBL" id="MFC3670522.1"/>
    </source>
</evidence>
<evidence type="ECO:0000259" key="4">
    <source>
        <dbReference type="PROSITE" id="PS50949"/>
    </source>
</evidence>
<keyword evidence="3" id="KW-0804">Transcription</keyword>
<dbReference type="InterPro" id="IPR008920">
    <property type="entry name" value="TF_FadR/GntR_C"/>
</dbReference>
<evidence type="ECO:0000256" key="3">
    <source>
        <dbReference type="ARBA" id="ARBA00023163"/>
    </source>
</evidence>
<dbReference type="InterPro" id="IPR000524">
    <property type="entry name" value="Tscrpt_reg_HTH_GntR"/>
</dbReference>
<dbReference type="InterPro" id="IPR011711">
    <property type="entry name" value="GntR_C"/>
</dbReference>
<organism evidence="5 6">
    <name type="scientific">Novosphingobium pokkalii</name>
    <dbReference type="NCBI Taxonomy" id="1770194"/>
    <lineage>
        <taxon>Bacteria</taxon>
        <taxon>Pseudomonadati</taxon>
        <taxon>Pseudomonadota</taxon>
        <taxon>Alphaproteobacteria</taxon>
        <taxon>Sphingomonadales</taxon>
        <taxon>Sphingomonadaceae</taxon>
        <taxon>Novosphingobium</taxon>
    </lineage>
</organism>
<dbReference type="PANTHER" id="PTHR43537:SF44">
    <property type="entry name" value="GNTR FAMILY REGULATORY PROTEIN"/>
    <property type="match status" value="1"/>
</dbReference>
<dbReference type="Gene3D" id="1.10.10.10">
    <property type="entry name" value="Winged helix-like DNA-binding domain superfamily/Winged helix DNA-binding domain"/>
    <property type="match status" value="1"/>
</dbReference>
<name>A0ABV7V0K9_9SPHN</name>
<proteinExistence type="predicted"/>
<gene>
    <name evidence="5" type="ORF">ACFOOT_03705</name>
</gene>
<dbReference type="PROSITE" id="PS50949">
    <property type="entry name" value="HTH_GNTR"/>
    <property type="match status" value="1"/>
</dbReference>
<evidence type="ECO:0000256" key="1">
    <source>
        <dbReference type="ARBA" id="ARBA00023015"/>
    </source>
</evidence>
<feature type="domain" description="HTH gntR-type" evidence="4">
    <location>
        <begin position="26"/>
        <end position="93"/>
    </location>
</feature>
<dbReference type="PANTHER" id="PTHR43537">
    <property type="entry name" value="TRANSCRIPTIONAL REGULATOR, GNTR FAMILY"/>
    <property type="match status" value="1"/>
</dbReference>
<dbReference type="SUPFAM" id="SSF46785">
    <property type="entry name" value="Winged helix' DNA-binding domain"/>
    <property type="match status" value="1"/>
</dbReference>
<evidence type="ECO:0000256" key="2">
    <source>
        <dbReference type="ARBA" id="ARBA00023125"/>
    </source>
</evidence>
<dbReference type="EMBL" id="JBHRYE010000007">
    <property type="protein sequence ID" value="MFC3670522.1"/>
    <property type="molecule type" value="Genomic_DNA"/>
</dbReference>
<keyword evidence="1" id="KW-0805">Transcription regulation</keyword>
<dbReference type="Proteomes" id="UP001595683">
    <property type="component" value="Unassembled WGS sequence"/>
</dbReference>
<dbReference type="Gene3D" id="1.20.120.530">
    <property type="entry name" value="GntR ligand-binding domain-like"/>
    <property type="match status" value="1"/>
</dbReference>
<dbReference type="SUPFAM" id="SSF48008">
    <property type="entry name" value="GntR ligand-binding domain-like"/>
    <property type="match status" value="1"/>
</dbReference>
<sequence length="253" mass="27700">MIKRAHYPEGITVAFQPLEARDALGRNLTYGLLDRLGSMIVGGAFAGRPFPTEAELSETHGVSRSVTREAVKMLTAKGLVSARPRQGTIIQPDSQWNLFDPDVLRWMLERRFSIDLLTHFGQLRVAIEPAAAALAAREASEDGLALIRAGFARMQAADAGQDDVLEADVAFHVAILKASGNPFFGQFRDVVSTALKTSIRYTNRIVGRSADLEAHEMVMNAILARDEASAQTRMRVIIEDALDAIRKNEEALA</sequence>
<evidence type="ECO:0000313" key="6">
    <source>
        <dbReference type="Proteomes" id="UP001595683"/>
    </source>
</evidence>
<keyword evidence="6" id="KW-1185">Reference proteome</keyword>
<keyword evidence="2" id="KW-0238">DNA-binding</keyword>
<dbReference type="Pfam" id="PF00392">
    <property type="entry name" value="GntR"/>
    <property type="match status" value="1"/>
</dbReference>
<protein>
    <submittedName>
        <fullName evidence="5">FadR/GntR family transcriptional regulator</fullName>
    </submittedName>
</protein>
<dbReference type="InterPro" id="IPR036390">
    <property type="entry name" value="WH_DNA-bd_sf"/>
</dbReference>
<comment type="caution">
    <text evidence="5">The sequence shown here is derived from an EMBL/GenBank/DDBJ whole genome shotgun (WGS) entry which is preliminary data.</text>
</comment>
<dbReference type="RefSeq" id="WP_191323172.1">
    <property type="nucleotide sequence ID" value="NZ_BMZP01000003.1"/>
</dbReference>